<accession>A0A3G5A1F6</accession>
<feature type="region of interest" description="Disordered" evidence="1">
    <location>
        <begin position="132"/>
        <end position="171"/>
    </location>
</feature>
<feature type="compositionally biased region" description="Basic and acidic residues" evidence="1">
    <location>
        <begin position="64"/>
        <end position="85"/>
    </location>
</feature>
<proteinExistence type="predicted"/>
<evidence type="ECO:0000256" key="1">
    <source>
        <dbReference type="SAM" id="MobiDB-lite"/>
    </source>
</evidence>
<reference evidence="2" key="1">
    <citation type="submission" date="2018-10" db="EMBL/GenBank/DDBJ databases">
        <title>Hidden diversity of soil giant viruses.</title>
        <authorList>
            <person name="Schulz F."/>
            <person name="Alteio L."/>
            <person name="Goudeau D."/>
            <person name="Ryan E.M."/>
            <person name="Malmstrom R.R."/>
            <person name="Blanchard J."/>
            <person name="Woyke T."/>
        </authorList>
    </citation>
    <scope>NUCLEOTIDE SEQUENCE</scope>
    <source>
        <strain evidence="2">GAV1</strain>
    </source>
</reference>
<gene>
    <name evidence="2" type="ORF">Gaeavirus33_5</name>
</gene>
<dbReference type="EMBL" id="MK072231">
    <property type="protein sequence ID" value="AYV80334.1"/>
    <property type="molecule type" value="Genomic_DNA"/>
</dbReference>
<feature type="compositionally biased region" description="Polar residues" evidence="1">
    <location>
        <begin position="93"/>
        <end position="103"/>
    </location>
</feature>
<feature type="region of interest" description="Disordered" evidence="1">
    <location>
        <begin position="1"/>
        <end position="106"/>
    </location>
</feature>
<feature type="compositionally biased region" description="Polar residues" evidence="1">
    <location>
        <begin position="136"/>
        <end position="161"/>
    </location>
</feature>
<protein>
    <submittedName>
        <fullName evidence="2">Uncharacterized protein</fullName>
    </submittedName>
</protein>
<name>A0A3G5A1F6_9VIRU</name>
<sequence length="171" mass="18862">MEEQLKKLGITSPLSESDMDALSKLLEGNGISLPGKSGSSSSKMTHQDKNKLLSSLSAHTAIMDNHKDIKDMTPTEREQYRSDLKRKLHEKQSVLTQGRTSKQALKHKLDKATAKIVSESTEETIDGVEETKENLTEAQPQVQSATVEKPSSPNPEVSIDSTLDVLEDYLN</sequence>
<evidence type="ECO:0000313" key="2">
    <source>
        <dbReference type="EMBL" id="AYV80334.1"/>
    </source>
</evidence>
<organism evidence="2">
    <name type="scientific">Gaeavirus sp</name>
    <dbReference type="NCBI Taxonomy" id="2487767"/>
    <lineage>
        <taxon>Viruses</taxon>
        <taxon>Varidnaviria</taxon>
        <taxon>Bamfordvirae</taxon>
        <taxon>Nucleocytoviricota</taxon>
        <taxon>Megaviricetes</taxon>
        <taxon>Imitervirales</taxon>
        <taxon>Mimiviridae</taxon>
        <taxon>Klosneuvirinae</taxon>
    </lineage>
</organism>